<dbReference type="GO" id="GO:0030170">
    <property type="term" value="F:pyridoxal phosphate binding"/>
    <property type="evidence" value="ECO:0007669"/>
    <property type="project" value="InterPro"/>
</dbReference>
<comment type="similarity">
    <text evidence="2">Belongs to the class-I pyridoxal-phosphate-dependent aminotransferase family.</text>
</comment>
<accession>A0A183LYF0</accession>
<dbReference type="PANTHER" id="PTHR11879">
    <property type="entry name" value="ASPARTATE AMINOTRANSFERASE"/>
    <property type="match status" value="1"/>
</dbReference>
<keyword evidence="10" id="KW-1185">Reference proteome</keyword>
<dbReference type="InterPro" id="IPR015422">
    <property type="entry name" value="PyrdxlP-dep_Trfase_small"/>
</dbReference>
<evidence type="ECO:0000313" key="10">
    <source>
        <dbReference type="Proteomes" id="UP000277204"/>
    </source>
</evidence>
<dbReference type="EMBL" id="UZAI01003970">
    <property type="protein sequence ID" value="VDO83495.1"/>
    <property type="molecule type" value="Genomic_DNA"/>
</dbReference>
<feature type="domain" description="Aminotransferase class I/classII large" evidence="8">
    <location>
        <begin position="28"/>
        <end position="129"/>
    </location>
</feature>
<sequence length="157" mass="18135">MVTSQTVKLNDSGSNFIVNISSLNILDERVGNLIFITQDPVTTSHVKSQVKLLIRQTWSNPPQHGARIVATILNNISLFNEWKTCVITMAQRIREMRQGLYERLRSLGTPGNWEHIINQVGMFSYTGLTRFILIKFELFNSVYYSLTITYQLHWTEL</sequence>
<dbReference type="GO" id="GO:0004069">
    <property type="term" value="F:L-aspartate:2-oxoglutarate aminotransferase activity"/>
    <property type="evidence" value="ECO:0007669"/>
    <property type="project" value="UniProtKB-EC"/>
</dbReference>
<evidence type="ECO:0000256" key="7">
    <source>
        <dbReference type="ARBA" id="ARBA00022898"/>
    </source>
</evidence>
<keyword evidence="5" id="KW-0032">Aminotransferase</keyword>
<organism evidence="9 10">
    <name type="scientific">Schistosoma margrebowiei</name>
    <dbReference type="NCBI Taxonomy" id="48269"/>
    <lineage>
        <taxon>Eukaryota</taxon>
        <taxon>Metazoa</taxon>
        <taxon>Spiralia</taxon>
        <taxon>Lophotrochozoa</taxon>
        <taxon>Platyhelminthes</taxon>
        <taxon>Trematoda</taxon>
        <taxon>Digenea</taxon>
        <taxon>Strigeidida</taxon>
        <taxon>Schistosomatoidea</taxon>
        <taxon>Schistosomatidae</taxon>
        <taxon>Schistosoma</taxon>
    </lineage>
</organism>
<dbReference type="SUPFAM" id="SSF53383">
    <property type="entry name" value="PLP-dependent transferases"/>
    <property type="match status" value="1"/>
</dbReference>
<dbReference type="Pfam" id="PF00155">
    <property type="entry name" value="Aminotran_1_2"/>
    <property type="match status" value="1"/>
</dbReference>
<dbReference type="Gene3D" id="3.90.1150.10">
    <property type="entry name" value="Aspartate Aminotransferase, domain 1"/>
    <property type="match status" value="1"/>
</dbReference>
<dbReference type="Gene3D" id="3.40.640.10">
    <property type="entry name" value="Type I PLP-dependent aspartate aminotransferase-like (Major domain)"/>
    <property type="match status" value="1"/>
</dbReference>
<evidence type="ECO:0000256" key="5">
    <source>
        <dbReference type="ARBA" id="ARBA00022576"/>
    </source>
</evidence>
<dbReference type="InterPro" id="IPR004839">
    <property type="entry name" value="Aminotransferase_I/II_large"/>
</dbReference>
<dbReference type="InterPro" id="IPR000796">
    <property type="entry name" value="Asp_trans"/>
</dbReference>
<keyword evidence="7" id="KW-0663">Pyridoxal phosphate</keyword>
<evidence type="ECO:0000313" key="9">
    <source>
        <dbReference type="EMBL" id="VDO83495.1"/>
    </source>
</evidence>
<name>A0A183LYF0_9TREM</name>
<dbReference type="InterPro" id="IPR015421">
    <property type="entry name" value="PyrdxlP-dep_Trfase_major"/>
</dbReference>
<dbReference type="STRING" id="48269.A0A183LYF0"/>
<proteinExistence type="inferred from homology"/>
<gene>
    <name evidence="9" type="ORF">SMRZ_LOCUS8825</name>
</gene>
<dbReference type="GO" id="GO:0005829">
    <property type="term" value="C:cytosol"/>
    <property type="evidence" value="ECO:0007669"/>
    <property type="project" value="TreeGrafter"/>
</dbReference>
<comment type="cofactor">
    <cofactor evidence="1">
        <name>pyridoxal 5'-phosphate</name>
        <dbReference type="ChEBI" id="CHEBI:597326"/>
    </cofactor>
</comment>
<evidence type="ECO:0000256" key="2">
    <source>
        <dbReference type="ARBA" id="ARBA00007441"/>
    </source>
</evidence>
<comment type="subunit">
    <text evidence="3">Homodimer.</text>
</comment>
<dbReference type="GO" id="GO:0006532">
    <property type="term" value="P:aspartate biosynthetic process"/>
    <property type="evidence" value="ECO:0007669"/>
    <property type="project" value="TreeGrafter"/>
</dbReference>
<evidence type="ECO:0000256" key="3">
    <source>
        <dbReference type="ARBA" id="ARBA00011738"/>
    </source>
</evidence>
<reference evidence="9 10" key="1">
    <citation type="submission" date="2018-11" db="EMBL/GenBank/DDBJ databases">
        <authorList>
            <consortium name="Pathogen Informatics"/>
        </authorList>
    </citation>
    <scope>NUCLEOTIDE SEQUENCE [LARGE SCALE GENOMIC DNA]</scope>
    <source>
        <strain evidence="9 10">Zambia</strain>
    </source>
</reference>
<dbReference type="AlphaFoldDB" id="A0A183LYF0"/>
<evidence type="ECO:0000256" key="1">
    <source>
        <dbReference type="ARBA" id="ARBA00001933"/>
    </source>
</evidence>
<evidence type="ECO:0000256" key="4">
    <source>
        <dbReference type="ARBA" id="ARBA00012753"/>
    </source>
</evidence>
<dbReference type="EC" id="2.6.1.1" evidence="4"/>
<keyword evidence="6" id="KW-0808">Transferase</keyword>
<dbReference type="InterPro" id="IPR015424">
    <property type="entry name" value="PyrdxlP-dep_Trfase"/>
</dbReference>
<dbReference type="PANTHER" id="PTHR11879:SF55">
    <property type="entry name" value="GLUTAMATE OXALOACETATE TRANSAMINASE 1, ISOFORM B"/>
    <property type="match status" value="1"/>
</dbReference>
<dbReference type="PRINTS" id="PR00799">
    <property type="entry name" value="TRANSAMINASE"/>
</dbReference>
<evidence type="ECO:0000259" key="8">
    <source>
        <dbReference type="Pfam" id="PF00155"/>
    </source>
</evidence>
<protein>
    <recommendedName>
        <fullName evidence="4">aspartate transaminase</fullName>
        <ecNumber evidence="4">2.6.1.1</ecNumber>
    </recommendedName>
</protein>
<dbReference type="Proteomes" id="UP000277204">
    <property type="component" value="Unassembled WGS sequence"/>
</dbReference>
<evidence type="ECO:0000256" key="6">
    <source>
        <dbReference type="ARBA" id="ARBA00022679"/>
    </source>
</evidence>